<dbReference type="InterPro" id="IPR003607">
    <property type="entry name" value="HD/PDEase_dom"/>
</dbReference>
<dbReference type="InterPro" id="IPR050135">
    <property type="entry name" value="dGTPase-like"/>
</dbReference>
<dbReference type="EMBL" id="MCFL01000010">
    <property type="protein sequence ID" value="ORZ38135.1"/>
    <property type="molecule type" value="Genomic_DNA"/>
</dbReference>
<reference evidence="3 4" key="1">
    <citation type="submission" date="2016-07" db="EMBL/GenBank/DDBJ databases">
        <title>Pervasive Adenine N6-methylation of Active Genes in Fungi.</title>
        <authorList>
            <consortium name="DOE Joint Genome Institute"/>
            <person name="Mondo S.J."/>
            <person name="Dannebaum R.O."/>
            <person name="Kuo R.C."/>
            <person name="Labutti K."/>
            <person name="Haridas S."/>
            <person name="Kuo A."/>
            <person name="Salamov A."/>
            <person name="Ahrendt S.R."/>
            <person name="Lipzen A."/>
            <person name="Sullivan W."/>
            <person name="Andreopoulos W.B."/>
            <person name="Clum A."/>
            <person name="Lindquist E."/>
            <person name="Daum C."/>
            <person name="Ramamoorthy G.K."/>
            <person name="Gryganskyi A."/>
            <person name="Culley D."/>
            <person name="Magnuson J.K."/>
            <person name="James T.Y."/>
            <person name="O'Malley M.A."/>
            <person name="Stajich J.E."/>
            <person name="Spatafora J.W."/>
            <person name="Visel A."/>
            <person name="Grigoriev I.V."/>
        </authorList>
    </citation>
    <scope>NUCLEOTIDE SEQUENCE [LARGE SCALE GENOMIC DNA]</scope>
    <source>
        <strain evidence="3 4">PL171</strain>
    </source>
</reference>
<dbReference type="Gene3D" id="3.30.70.2760">
    <property type="match status" value="1"/>
</dbReference>
<dbReference type="PANTHER" id="PTHR11373:SF4">
    <property type="entry name" value="DEOXYNUCLEOSIDE TRIPHOSPHATE TRIPHOSPHOHYDROLASE SAMHD1"/>
    <property type="match status" value="1"/>
</dbReference>
<dbReference type="PROSITE" id="PS51831">
    <property type="entry name" value="HD"/>
    <property type="match status" value="1"/>
</dbReference>
<keyword evidence="3" id="KW-0378">Hydrolase</keyword>
<dbReference type="AlphaFoldDB" id="A0A1Y2HU57"/>
<dbReference type="GO" id="GO:0006203">
    <property type="term" value="P:dGTP catabolic process"/>
    <property type="evidence" value="ECO:0007669"/>
    <property type="project" value="TreeGrafter"/>
</dbReference>
<dbReference type="InterPro" id="IPR006674">
    <property type="entry name" value="HD_domain"/>
</dbReference>
<dbReference type="GO" id="GO:0008832">
    <property type="term" value="F:dGTPase activity"/>
    <property type="evidence" value="ECO:0007669"/>
    <property type="project" value="TreeGrafter"/>
</dbReference>
<dbReference type="CDD" id="cd00077">
    <property type="entry name" value="HDc"/>
    <property type="match status" value="1"/>
</dbReference>
<dbReference type="Gene3D" id="1.10.3210.10">
    <property type="entry name" value="Hypothetical protein af1432"/>
    <property type="match status" value="1"/>
</dbReference>
<dbReference type="Proteomes" id="UP000193411">
    <property type="component" value="Unassembled WGS sequence"/>
</dbReference>
<comment type="caution">
    <text evidence="3">The sequence shown here is derived from an EMBL/GenBank/DDBJ whole genome shotgun (WGS) entry which is preliminary data.</text>
</comment>
<evidence type="ECO:0000313" key="4">
    <source>
        <dbReference type="Proteomes" id="UP000193411"/>
    </source>
</evidence>
<dbReference type="SUPFAM" id="SSF109604">
    <property type="entry name" value="HD-domain/PDEase-like"/>
    <property type="match status" value="1"/>
</dbReference>
<feature type="domain" description="HD" evidence="2">
    <location>
        <begin position="53"/>
        <end position="186"/>
    </location>
</feature>
<dbReference type="PANTHER" id="PTHR11373">
    <property type="entry name" value="DEOXYNUCLEOSIDE TRIPHOSPHATE TRIPHOSPHOHYDROLASE"/>
    <property type="match status" value="1"/>
</dbReference>
<gene>
    <name evidence="3" type="ORF">BCR44DRAFT_1401083</name>
</gene>
<protein>
    <submittedName>
        <fullName evidence="3">HD phosphohydrolase domain-containing protein</fullName>
    </submittedName>
</protein>
<dbReference type="STRING" id="765915.A0A1Y2HU57"/>
<dbReference type="OrthoDB" id="9991235at2759"/>
<organism evidence="3 4">
    <name type="scientific">Catenaria anguillulae PL171</name>
    <dbReference type="NCBI Taxonomy" id="765915"/>
    <lineage>
        <taxon>Eukaryota</taxon>
        <taxon>Fungi</taxon>
        <taxon>Fungi incertae sedis</taxon>
        <taxon>Blastocladiomycota</taxon>
        <taxon>Blastocladiomycetes</taxon>
        <taxon>Blastocladiales</taxon>
        <taxon>Catenariaceae</taxon>
        <taxon>Catenaria</taxon>
    </lineage>
</organism>
<dbReference type="GO" id="GO:0005634">
    <property type="term" value="C:nucleus"/>
    <property type="evidence" value="ECO:0007669"/>
    <property type="project" value="TreeGrafter"/>
</dbReference>
<keyword evidence="4" id="KW-1185">Reference proteome</keyword>
<dbReference type="Pfam" id="PF01966">
    <property type="entry name" value="HD"/>
    <property type="match status" value="1"/>
</dbReference>
<sequence length="479" mass="54709">MSFERMVHDPCHGDITLDALSWDVIDTPQFQRLRELKQLGTAYYVFPGASHNRFEHSIGVGHLAGDMIQRLQSTQPELEVSQEEVQAVRIAGLCHDLGHGPFSHVFDSCVIPAIIGPNANWSHEDASTMMFHRLVDDNGIDLSTDQTKLVTSLFDGTPPPNTDRKFLYQIVANKQSSLDVDKFDYIIRDTMNVGLKTSYDPSRLLKNYRVIDSEICYHVKEAWNIYELFHTRYSLFKRIYTHKTCNGIELLMKDALVAANPVLRFDEAIHDPDLYLRMTDSILRDIEYSSDPLLERSRGLLKRLRTRDIYRCCDEVVVEYGHTQHIKHNLTPAHIVACAGPSAGLVDDDIRVDVASLHFGMKNQDPVQRLNFFGKHDNSTKIPIKSTETSQLVPRAFCETVVRVYATNPEKVEVVQQAFRKCIEPLLREVGSEASPSRVRTVPAGSSANNTPRKKRSFDERESDATQNRQKMFRRDWTM</sequence>
<dbReference type="SMART" id="SM00471">
    <property type="entry name" value="HDc"/>
    <property type="match status" value="1"/>
</dbReference>
<evidence type="ECO:0000256" key="1">
    <source>
        <dbReference type="SAM" id="MobiDB-lite"/>
    </source>
</evidence>
<proteinExistence type="predicted"/>
<accession>A0A1Y2HU57</accession>
<feature type="region of interest" description="Disordered" evidence="1">
    <location>
        <begin position="433"/>
        <end position="479"/>
    </location>
</feature>
<evidence type="ECO:0000313" key="3">
    <source>
        <dbReference type="EMBL" id="ORZ38135.1"/>
    </source>
</evidence>
<name>A0A1Y2HU57_9FUNG</name>
<evidence type="ECO:0000259" key="2">
    <source>
        <dbReference type="PROSITE" id="PS51831"/>
    </source>
</evidence>